<comment type="subcellular location">
    <subcellularLocation>
        <location evidence="1">Membrane</location>
        <topology evidence="1">Multi-pass membrane protein</topology>
    </subcellularLocation>
</comment>
<organism evidence="8 9">
    <name type="scientific">Exophiala viscosa</name>
    <dbReference type="NCBI Taxonomy" id="2486360"/>
    <lineage>
        <taxon>Eukaryota</taxon>
        <taxon>Fungi</taxon>
        <taxon>Dikarya</taxon>
        <taxon>Ascomycota</taxon>
        <taxon>Pezizomycotina</taxon>
        <taxon>Eurotiomycetes</taxon>
        <taxon>Chaetothyriomycetidae</taxon>
        <taxon>Chaetothyriales</taxon>
        <taxon>Herpotrichiellaceae</taxon>
        <taxon>Exophiala</taxon>
    </lineage>
</organism>
<feature type="transmembrane region" description="Helical" evidence="6">
    <location>
        <begin position="324"/>
        <end position="343"/>
    </location>
</feature>
<dbReference type="Proteomes" id="UP001203852">
    <property type="component" value="Unassembled WGS sequence"/>
</dbReference>
<evidence type="ECO:0000313" key="9">
    <source>
        <dbReference type="Proteomes" id="UP001203852"/>
    </source>
</evidence>
<feature type="transmembrane region" description="Helical" evidence="6">
    <location>
        <begin position="349"/>
        <end position="369"/>
    </location>
</feature>
<feature type="transmembrane region" description="Helical" evidence="6">
    <location>
        <begin position="412"/>
        <end position="432"/>
    </location>
</feature>
<feature type="transmembrane region" description="Helical" evidence="6">
    <location>
        <begin position="256"/>
        <end position="282"/>
    </location>
</feature>
<evidence type="ECO:0000256" key="3">
    <source>
        <dbReference type="ARBA" id="ARBA00022989"/>
    </source>
</evidence>
<comment type="caution">
    <text evidence="8">The sequence shown here is derived from an EMBL/GenBank/DDBJ whole genome shotgun (WGS) entry which is preliminary data.</text>
</comment>
<dbReference type="InterPro" id="IPR020846">
    <property type="entry name" value="MFS_dom"/>
</dbReference>
<evidence type="ECO:0000256" key="5">
    <source>
        <dbReference type="SAM" id="MobiDB-lite"/>
    </source>
</evidence>
<dbReference type="Gene3D" id="1.20.1250.20">
    <property type="entry name" value="MFS general substrate transporter like domains"/>
    <property type="match status" value="1"/>
</dbReference>
<keyword evidence="2 6" id="KW-0812">Transmembrane</keyword>
<evidence type="ECO:0000256" key="2">
    <source>
        <dbReference type="ARBA" id="ARBA00022692"/>
    </source>
</evidence>
<reference evidence="8" key="1">
    <citation type="journal article" date="2022" name="bioRxiv">
        <title>Deciphering the potential niche of two novel black yeast fungi from a biological soil crust based on their genomes, phenotypes, and melanin regulation.</title>
        <authorList>
            <consortium name="DOE Joint Genome Institute"/>
            <person name="Carr E.C."/>
            <person name="Barton Q."/>
            <person name="Grambo S."/>
            <person name="Sullivan M."/>
            <person name="Renfro C.M."/>
            <person name="Kuo A."/>
            <person name="Pangilinan J."/>
            <person name="Lipzen A."/>
            <person name="Keymanesh K."/>
            <person name="Savage E."/>
            <person name="Barry K."/>
            <person name="Grigoriev I.V."/>
            <person name="Riekhof W.R."/>
            <person name="Harris S.S."/>
        </authorList>
    </citation>
    <scope>NUCLEOTIDE SEQUENCE</scope>
    <source>
        <strain evidence="8">JF 03-4F</strain>
    </source>
</reference>
<dbReference type="EMBL" id="MU404352">
    <property type="protein sequence ID" value="KAI1615529.1"/>
    <property type="molecule type" value="Genomic_DNA"/>
</dbReference>
<feature type="transmembrane region" description="Helical" evidence="6">
    <location>
        <begin position="485"/>
        <end position="507"/>
    </location>
</feature>
<feature type="compositionally biased region" description="Basic and acidic residues" evidence="5">
    <location>
        <begin position="226"/>
        <end position="236"/>
    </location>
</feature>
<dbReference type="SUPFAM" id="SSF103473">
    <property type="entry name" value="MFS general substrate transporter"/>
    <property type="match status" value="1"/>
</dbReference>
<feature type="compositionally biased region" description="Low complexity" evidence="5">
    <location>
        <begin position="31"/>
        <end position="56"/>
    </location>
</feature>
<dbReference type="PANTHER" id="PTHR23501:SF49">
    <property type="entry name" value="MAJOR FACILITATOR SUPERFAMILY (MFS) PROFILE DOMAIN-CONTAINING PROTEIN"/>
    <property type="match status" value="1"/>
</dbReference>
<feature type="transmembrane region" description="Helical" evidence="6">
    <location>
        <begin position="564"/>
        <end position="581"/>
    </location>
</feature>
<dbReference type="GO" id="GO:0022857">
    <property type="term" value="F:transmembrane transporter activity"/>
    <property type="evidence" value="ECO:0007669"/>
    <property type="project" value="InterPro"/>
</dbReference>
<feature type="region of interest" description="Disordered" evidence="5">
    <location>
        <begin position="150"/>
        <end position="191"/>
    </location>
</feature>
<dbReference type="PROSITE" id="PS50850">
    <property type="entry name" value="MFS"/>
    <property type="match status" value="1"/>
</dbReference>
<feature type="region of interest" description="Disordered" evidence="5">
    <location>
        <begin position="31"/>
        <end position="117"/>
    </location>
</feature>
<feature type="domain" description="Major facilitator superfamily (MFS) profile" evidence="7">
    <location>
        <begin position="259"/>
        <end position="750"/>
    </location>
</feature>
<sequence>MAGFAPAYQHESNDAWLNQVVNDIIDQASVRSRSLSRNGSNRSLSRSIRSPRGSVRSRSRSVATFLSAKSEKSRQAEPMQSMDHVPRTGSLSDETGSLHTGRETPRSMLSASPPPPAYTRRFNHAPIMSAFSEGSMNSESSAGRSTHALTTYAPETLVSGRVDRKPEIVGNDSDSSLTTNEKKKSWSDQESRAVRFNPWEQRIEPERRLSTVSEFSGFESHPAVRPLEKREDRKALGEAAGPSDDDPTVYPGPLSLALIVTGICLSVFIISLDRVIITTAIPNITARFHSYDDIGWYGSAYMLTASAFQPLYGRIYMSFQTKTSYLAALVIFEIGSVVAATSPSSNALIVGRAVQGLGSAGLLTGAFVVGTHSVRLQHRPVLFAGVGILYGVGSLTGPLIGGAFTDTIGWRWCFYLNLPIGAITFATVFLCFKAKSQAITSGQGTSFLQRVRKLDIIGNIILLGATTMLFLALQFSEQQYAWSSARVVGCLCGFGATLVIFIAWMLYRGDAALIPPRIVRQRTVAASCGAAFTIYGALLIHSYYLPIWFQAIKGTSAIRSGVDMIPYMVANAFFALLAGIFVSKNGMFAPPAILGCAIGTVGSGLLTTLKPTTPQANWIGYEFLISAGLGMAIQQGFSAVQASLPLEEVPIGTAAVVASQSLGGAIFVSVGNTLLQNNLLDANNDKLIPGVDVRAVIELGATKFRSVVPAKALPALVKLYNDSLQEAFIAAVVLCGGALICSLCMEWKSLKNGHSDGAGALTNEKEKNPSETESGSSPRSSHSRSGSAHETGAVRETETA</sequence>
<dbReference type="GO" id="GO:0005886">
    <property type="term" value="C:plasma membrane"/>
    <property type="evidence" value="ECO:0007669"/>
    <property type="project" value="TreeGrafter"/>
</dbReference>
<evidence type="ECO:0000256" key="1">
    <source>
        <dbReference type="ARBA" id="ARBA00004141"/>
    </source>
</evidence>
<evidence type="ECO:0000259" key="7">
    <source>
        <dbReference type="PROSITE" id="PS50850"/>
    </source>
</evidence>
<feature type="compositionally biased region" description="Low complexity" evidence="5">
    <location>
        <begin position="771"/>
        <end position="791"/>
    </location>
</feature>
<name>A0AAN6E1W1_9EURO</name>
<dbReference type="AlphaFoldDB" id="A0AAN6E1W1"/>
<feature type="transmembrane region" description="Helical" evidence="6">
    <location>
        <begin position="588"/>
        <end position="606"/>
    </location>
</feature>
<feature type="compositionally biased region" description="Basic and acidic residues" evidence="5">
    <location>
        <begin position="180"/>
        <end position="191"/>
    </location>
</feature>
<dbReference type="InterPro" id="IPR011701">
    <property type="entry name" value="MFS"/>
</dbReference>
<gene>
    <name evidence="8" type="ORF">EDD36DRAFT_381513</name>
</gene>
<proteinExistence type="predicted"/>
<dbReference type="PRINTS" id="PR01036">
    <property type="entry name" value="TCRTETB"/>
</dbReference>
<keyword evidence="9" id="KW-1185">Reference proteome</keyword>
<feature type="compositionally biased region" description="Polar residues" evidence="5">
    <location>
        <begin position="89"/>
        <end position="98"/>
    </location>
</feature>
<protein>
    <submittedName>
        <fullName evidence="8">DNA repair protein RAD50</fullName>
    </submittedName>
</protein>
<feature type="transmembrane region" description="Helical" evidence="6">
    <location>
        <begin position="381"/>
        <end position="400"/>
    </location>
</feature>
<keyword evidence="4 6" id="KW-0472">Membrane</keyword>
<dbReference type="CDD" id="cd17502">
    <property type="entry name" value="MFS_Azr1_MDR_like"/>
    <property type="match status" value="1"/>
</dbReference>
<keyword evidence="3 6" id="KW-1133">Transmembrane helix</keyword>
<feature type="region of interest" description="Disordered" evidence="5">
    <location>
        <begin position="220"/>
        <end position="246"/>
    </location>
</feature>
<feature type="region of interest" description="Disordered" evidence="5">
    <location>
        <begin position="755"/>
        <end position="800"/>
    </location>
</feature>
<dbReference type="PANTHER" id="PTHR23501">
    <property type="entry name" value="MAJOR FACILITATOR SUPERFAMILY"/>
    <property type="match status" value="1"/>
</dbReference>
<evidence type="ECO:0000313" key="8">
    <source>
        <dbReference type="EMBL" id="KAI1615529.1"/>
    </source>
</evidence>
<feature type="transmembrane region" description="Helical" evidence="6">
    <location>
        <begin position="523"/>
        <end position="544"/>
    </location>
</feature>
<evidence type="ECO:0000256" key="4">
    <source>
        <dbReference type="ARBA" id="ARBA00023136"/>
    </source>
</evidence>
<evidence type="ECO:0000256" key="6">
    <source>
        <dbReference type="SAM" id="Phobius"/>
    </source>
</evidence>
<dbReference type="Pfam" id="PF07690">
    <property type="entry name" value="MFS_1"/>
    <property type="match status" value="1"/>
</dbReference>
<dbReference type="InterPro" id="IPR036259">
    <property type="entry name" value="MFS_trans_sf"/>
</dbReference>
<feature type="transmembrane region" description="Helical" evidence="6">
    <location>
        <begin position="453"/>
        <end position="473"/>
    </location>
</feature>
<dbReference type="FunFam" id="1.20.1250.20:FF:000196">
    <property type="entry name" value="MFS toxin efflux pump (AflT)"/>
    <property type="match status" value="1"/>
</dbReference>
<accession>A0AAN6E1W1</accession>